<sequence length="255" mass="28631">MTEMDFSTNSFVRSCSSDCELKPVDVFKQAVPKLLPFFQTFCIYFILWLPEAKNPSILAAAIKILPIISLCGFVIMQGVNPHDYNSRILLGLIFSMFGDIFIVWEHSHFHFGVISFGIAHLCYASAFGFTPVNPLVLVGLLILTLNTYSLYFPNLNGSLMGTVAGYMLMISVMIWRAITGLQVSLRSQAWQWTKLCACVGAISFGFSDFILGVNKWYFPIPYARVIVMVTYYSAQLGFALSCFTTSQVKLHKTKE</sequence>
<evidence type="ECO:0000256" key="7">
    <source>
        <dbReference type="ARBA" id="ARBA00049458"/>
    </source>
</evidence>
<dbReference type="PANTHER" id="PTHR31885">
    <property type="entry name" value="GH04784P"/>
    <property type="match status" value="1"/>
</dbReference>
<proteinExistence type="inferred from homology"/>
<dbReference type="Proteomes" id="UP001159428">
    <property type="component" value="Unassembled WGS sequence"/>
</dbReference>
<feature type="transmembrane region" description="Helical" evidence="9">
    <location>
        <begin position="30"/>
        <end position="49"/>
    </location>
</feature>
<evidence type="ECO:0000256" key="2">
    <source>
        <dbReference type="ARBA" id="ARBA00007375"/>
    </source>
</evidence>
<dbReference type="AlphaFoldDB" id="A0AAU9VX12"/>
<comment type="subcellular location">
    <subcellularLocation>
        <location evidence="1">Membrane</location>
        <topology evidence="1">Multi-pass membrane protein</topology>
    </subcellularLocation>
</comment>
<name>A0AAU9VX12_9CNID</name>
<feature type="transmembrane region" description="Helical" evidence="9">
    <location>
        <begin position="88"/>
        <end position="104"/>
    </location>
</feature>
<keyword evidence="5 9" id="KW-0472">Membrane</keyword>
<dbReference type="GO" id="GO:0047408">
    <property type="term" value="F:alkenylglycerophosphocholine hydrolase activity"/>
    <property type="evidence" value="ECO:0007669"/>
    <property type="project" value="UniProtKB-EC"/>
</dbReference>
<protein>
    <recommendedName>
        <fullName evidence="6">lysoplasmalogenase</fullName>
        <ecNumber evidence="6">3.3.2.2</ecNumber>
    </recommendedName>
</protein>
<feature type="transmembrane region" description="Helical" evidence="9">
    <location>
        <begin position="190"/>
        <end position="213"/>
    </location>
</feature>
<comment type="similarity">
    <text evidence="2">Belongs to the TMEM86 family.</text>
</comment>
<evidence type="ECO:0000256" key="4">
    <source>
        <dbReference type="ARBA" id="ARBA00022989"/>
    </source>
</evidence>
<dbReference type="EC" id="3.3.2.2" evidence="6"/>
<evidence type="ECO:0000256" key="6">
    <source>
        <dbReference type="ARBA" id="ARBA00035673"/>
    </source>
</evidence>
<keyword evidence="3 9" id="KW-0812">Transmembrane</keyword>
<feature type="transmembrane region" description="Helical" evidence="9">
    <location>
        <begin position="225"/>
        <end position="246"/>
    </location>
</feature>
<keyword evidence="11" id="KW-1185">Reference proteome</keyword>
<organism evidence="10 11">
    <name type="scientific">Pocillopora meandrina</name>
    <dbReference type="NCBI Taxonomy" id="46732"/>
    <lineage>
        <taxon>Eukaryota</taxon>
        <taxon>Metazoa</taxon>
        <taxon>Cnidaria</taxon>
        <taxon>Anthozoa</taxon>
        <taxon>Hexacorallia</taxon>
        <taxon>Scleractinia</taxon>
        <taxon>Astrocoeniina</taxon>
        <taxon>Pocilloporidae</taxon>
        <taxon>Pocillopora</taxon>
    </lineage>
</organism>
<comment type="caution">
    <text evidence="10">The sequence shown here is derived from an EMBL/GenBank/DDBJ whole genome shotgun (WGS) entry which is preliminary data.</text>
</comment>
<keyword evidence="4 9" id="KW-1133">Transmembrane helix</keyword>
<accession>A0AAU9VX12</accession>
<dbReference type="InterPro" id="IPR012506">
    <property type="entry name" value="TMEM86B-like"/>
</dbReference>
<feature type="transmembrane region" description="Helical" evidence="9">
    <location>
        <begin position="56"/>
        <end position="76"/>
    </location>
</feature>
<evidence type="ECO:0000256" key="3">
    <source>
        <dbReference type="ARBA" id="ARBA00022692"/>
    </source>
</evidence>
<comment type="catalytic activity">
    <reaction evidence="7">
        <text>a 1-O-(1Z-alkenyl)-sn-glycero-3-phosphoethanolamine + H2O = a 2,3-saturated aldehyde + sn-glycero-3-phosphoethanolamine</text>
        <dbReference type="Rhea" id="RHEA:16905"/>
        <dbReference type="ChEBI" id="CHEBI:15377"/>
        <dbReference type="ChEBI" id="CHEBI:73359"/>
        <dbReference type="ChEBI" id="CHEBI:77288"/>
        <dbReference type="ChEBI" id="CHEBI:143890"/>
        <dbReference type="EC" id="3.3.2.2"/>
    </reaction>
</comment>
<evidence type="ECO:0000256" key="8">
    <source>
        <dbReference type="ARBA" id="ARBA00049560"/>
    </source>
</evidence>
<dbReference type="GO" id="GO:0016020">
    <property type="term" value="C:membrane"/>
    <property type="evidence" value="ECO:0007669"/>
    <property type="project" value="UniProtKB-SubCell"/>
</dbReference>
<evidence type="ECO:0000313" key="10">
    <source>
        <dbReference type="EMBL" id="CAH3040074.1"/>
    </source>
</evidence>
<dbReference type="EMBL" id="CALNXJ010000005">
    <property type="protein sequence ID" value="CAH3040074.1"/>
    <property type="molecule type" value="Genomic_DNA"/>
</dbReference>
<reference evidence="10 11" key="1">
    <citation type="submission" date="2022-05" db="EMBL/GenBank/DDBJ databases">
        <authorList>
            <consortium name="Genoscope - CEA"/>
            <person name="William W."/>
        </authorList>
    </citation>
    <scope>NUCLEOTIDE SEQUENCE [LARGE SCALE GENOMIC DNA]</scope>
</reference>
<evidence type="ECO:0000313" key="11">
    <source>
        <dbReference type="Proteomes" id="UP001159428"/>
    </source>
</evidence>
<gene>
    <name evidence="10" type="ORF">PMEA_00025672</name>
</gene>
<feature type="transmembrane region" description="Helical" evidence="9">
    <location>
        <begin position="159"/>
        <end position="178"/>
    </location>
</feature>
<dbReference type="Pfam" id="PF07947">
    <property type="entry name" value="YhhN"/>
    <property type="match status" value="1"/>
</dbReference>
<dbReference type="PANTHER" id="PTHR31885:SF6">
    <property type="entry name" value="GH04784P"/>
    <property type="match status" value="1"/>
</dbReference>
<evidence type="ECO:0000256" key="5">
    <source>
        <dbReference type="ARBA" id="ARBA00023136"/>
    </source>
</evidence>
<evidence type="ECO:0000256" key="1">
    <source>
        <dbReference type="ARBA" id="ARBA00004141"/>
    </source>
</evidence>
<evidence type="ECO:0000256" key="9">
    <source>
        <dbReference type="SAM" id="Phobius"/>
    </source>
</evidence>
<comment type="catalytic activity">
    <reaction evidence="8">
        <text>a 1-O-(1Z-alkenyl)-sn-glycero-3-phosphocholine + H2O = a 2,3-saturated aldehyde + sn-glycerol 3-phosphocholine</text>
        <dbReference type="Rhea" id="RHEA:22544"/>
        <dbReference type="ChEBI" id="CHEBI:15377"/>
        <dbReference type="ChEBI" id="CHEBI:16870"/>
        <dbReference type="ChEBI" id="CHEBI:73359"/>
        <dbReference type="ChEBI" id="CHEBI:77287"/>
        <dbReference type="EC" id="3.3.2.2"/>
    </reaction>
</comment>